<evidence type="ECO:0000259" key="3">
    <source>
        <dbReference type="SMART" id="SM01027"/>
    </source>
</evidence>
<proteinExistence type="predicted"/>
<dbReference type="RefSeq" id="WP_274374076.1">
    <property type="nucleotide sequence ID" value="NZ_CP072943.1"/>
</dbReference>
<dbReference type="InterPro" id="IPR011108">
    <property type="entry name" value="RMMBL"/>
</dbReference>
<keyword evidence="1" id="KW-0378">Hydrolase</keyword>
<evidence type="ECO:0000313" key="5">
    <source>
        <dbReference type="Proteomes" id="UP000671879"/>
    </source>
</evidence>
<gene>
    <name evidence="4" type="ORF">KAR29_02490</name>
</gene>
<dbReference type="PANTHER" id="PTHR11203">
    <property type="entry name" value="CLEAVAGE AND POLYADENYLATION SPECIFICITY FACTOR FAMILY MEMBER"/>
    <property type="match status" value="1"/>
</dbReference>
<dbReference type="SMART" id="SM00849">
    <property type="entry name" value="Lactamase_B"/>
    <property type="match status" value="1"/>
</dbReference>
<evidence type="ECO:0000259" key="2">
    <source>
        <dbReference type="SMART" id="SM00849"/>
    </source>
</evidence>
<organism evidence="4 5">
    <name type="scientific">Aminithiophilus ramosus</name>
    <dbReference type="NCBI Taxonomy" id="3029084"/>
    <lineage>
        <taxon>Bacteria</taxon>
        <taxon>Thermotogati</taxon>
        <taxon>Synergistota</taxon>
        <taxon>Synergistia</taxon>
        <taxon>Synergistales</taxon>
        <taxon>Aminithiophilaceae</taxon>
        <taxon>Aminithiophilus</taxon>
    </lineage>
</organism>
<dbReference type="SUPFAM" id="SSF56281">
    <property type="entry name" value="Metallo-hydrolase/oxidoreductase"/>
    <property type="match status" value="1"/>
</dbReference>
<dbReference type="InterPro" id="IPR050698">
    <property type="entry name" value="MBL"/>
</dbReference>
<dbReference type="EMBL" id="CP072943">
    <property type="protein sequence ID" value="QTX32819.1"/>
    <property type="molecule type" value="Genomic_DNA"/>
</dbReference>
<dbReference type="InterPro" id="IPR022712">
    <property type="entry name" value="Beta_Casp"/>
</dbReference>
<accession>A0A9Q7AEF3</accession>
<dbReference type="AlphaFoldDB" id="A0A9Q7AEF3"/>
<dbReference type="InterPro" id="IPR001279">
    <property type="entry name" value="Metallo-B-lactamas"/>
</dbReference>
<reference evidence="5" key="1">
    <citation type="submission" date="2021-04" db="EMBL/GenBank/DDBJ databases">
        <title>A novel Synergistetes isolate from a pyrite-forming mixed culture.</title>
        <authorList>
            <person name="Bunk B."/>
            <person name="Sproer C."/>
            <person name="Spring S."/>
            <person name="Pester M."/>
        </authorList>
    </citation>
    <scope>NUCLEOTIDE SEQUENCE [LARGE SCALE GENOMIC DNA]</scope>
    <source>
        <strain evidence="5">J.5.4.2-T.3.5.2</strain>
    </source>
</reference>
<dbReference type="GO" id="GO:0016787">
    <property type="term" value="F:hydrolase activity"/>
    <property type="evidence" value="ECO:0007669"/>
    <property type="project" value="UniProtKB-KW"/>
</dbReference>
<dbReference type="Pfam" id="PF10996">
    <property type="entry name" value="Beta-Casp"/>
    <property type="match status" value="1"/>
</dbReference>
<sequence length="536" mass="59291">MLLRVLGAAGEVTGSNYLVEVGDSRVLIDVGLHQGKDDESRNREPLPFEAASISAVVLTHAHLDHTGRVPLLVRQGFRGKIWATAPTVSLVDVLWSDSVKIMKEEAEWRSRKNARRGLPPVEPLFGEEDLQRALEFLEPASYDDIFDVAPGVKVRFRDAGHILGSAIIELWIKEDGRQVKVVFSGDLGPQQTVMERNPAFIEEADYVLIESTYGDREHRSNDETRLEFRQIMEQALRDRAKVMIPTFVVDRAQRVLYELMLLQQEGVLKDNVPIYFDSPMGVRATEIYRRHLPLLSAEIQKQIKRGNDPFAPHMLNFVDGVEESQAINEVRHAVVLAGSGMANGGRIVHHLKHNIWNEKSHVVFVGYQARGTLGRRLVEGEKLLKIAGEEVSVRAQLHTVNGFSAHADRTDLLTWAGNFANGPMFLVTHGEPRSSLALASALEEKGYRAVVPRVGEEFRLVPAGEFEPALIVPAYGFSEGDRVRGLLSEVASLAVAMGDDLPEDLASVLPLVQSAKTLLEAAGRLAPSREGAGKNV</sequence>
<feature type="domain" description="Beta-Casp" evidence="3">
    <location>
        <begin position="252"/>
        <end position="377"/>
    </location>
</feature>
<evidence type="ECO:0000313" key="4">
    <source>
        <dbReference type="EMBL" id="QTX32819.1"/>
    </source>
</evidence>
<dbReference type="Gene3D" id="3.60.15.10">
    <property type="entry name" value="Ribonuclease Z/Hydroxyacylglutathione hydrolase-like"/>
    <property type="match status" value="1"/>
</dbReference>
<protein>
    <submittedName>
        <fullName evidence="4">MBL fold metallo-hydrolase</fullName>
    </submittedName>
</protein>
<dbReference type="GO" id="GO:0004521">
    <property type="term" value="F:RNA endonuclease activity"/>
    <property type="evidence" value="ECO:0007669"/>
    <property type="project" value="TreeGrafter"/>
</dbReference>
<dbReference type="Pfam" id="PF00753">
    <property type="entry name" value="Lactamase_B"/>
    <property type="match status" value="1"/>
</dbReference>
<keyword evidence="5" id="KW-1185">Reference proteome</keyword>
<dbReference type="Pfam" id="PF07521">
    <property type="entry name" value="RMMBL"/>
    <property type="match status" value="1"/>
</dbReference>
<dbReference type="InterPro" id="IPR036866">
    <property type="entry name" value="RibonucZ/Hydroxyglut_hydro"/>
</dbReference>
<feature type="domain" description="Metallo-beta-lactamase" evidence="2">
    <location>
        <begin position="13"/>
        <end position="247"/>
    </location>
</feature>
<dbReference type="Proteomes" id="UP000671879">
    <property type="component" value="Chromosome"/>
</dbReference>
<evidence type="ECO:0000256" key="1">
    <source>
        <dbReference type="ARBA" id="ARBA00022801"/>
    </source>
</evidence>
<dbReference type="Gene3D" id="3.40.50.10890">
    <property type="match status" value="1"/>
</dbReference>
<dbReference type="KEGG" id="aram:KAR29_02490"/>
<dbReference type="SMART" id="SM01027">
    <property type="entry name" value="Beta-Casp"/>
    <property type="match status" value="1"/>
</dbReference>
<dbReference type="PANTHER" id="PTHR11203:SF37">
    <property type="entry name" value="INTEGRATOR COMPLEX SUBUNIT 11"/>
    <property type="match status" value="1"/>
</dbReference>
<dbReference type="CDD" id="cd16295">
    <property type="entry name" value="TTHA0252-CPSF-like_MBL-fold"/>
    <property type="match status" value="1"/>
</dbReference>
<name>A0A9Q7AEF3_9BACT</name>